<organism evidence="8 9">
    <name type="scientific">Fusobacterium vincentii 4_1_13</name>
    <dbReference type="NCBI Taxonomy" id="469606"/>
    <lineage>
        <taxon>Bacteria</taxon>
        <taxon>Fusobacteriati</taxon>
        <taxon>Fusobacteriota</taxon>
        <taxon>Fusobacteriia</taxon>
        <taxon>Fusobacteriales</taxon>
        <taxon>Fusobacteriaceae</taxon>
        <taxon>Fusobacterium</taxon>
    </lineage>
</organism>
<evidence type="ECO:0000256" key="4">
    <source>
        <dbReference type="ARBA" id="ARBA00022692"/>
    </source>
</evidence>
<gene>
    <name evidence="8" type="ORF">FSCG_01661</name>
</gene>
<comment type="subcellular location">
    <subcellularLocation>
        <location evidence="1">Cell membrane</location>
        <topology evidence="1">Multi-pass membrane protein</topology>
    </subcellularLocation>
</comment>
<sequence length="446" mass="48970">MNSIGNVGKKTLISLTIPIFFELLLVTIVGNIDTIMLGYYSDEAVGTIGGITQLLNIQNVIFSFINLATAILTAQFLGAKDYKRVKQVISVSLVLNIFLGVVLGGMYLFFWRGLLQKINLPEELVGIGKYYFQMVGGLCVFQGIILSCGAILKSHGRPTETLIINVGVNILNILGNGMFIFGWLGMPVLGTTGVGISTVVSRGIGCVAAFYMMCKYCNFTFRKKYIKPFPFKIVKNILSIGFPTAGENLSWNVGQLLIVAMVNTMGTTIIASRTYLMLISNFVMTLSIALGQGTAIQVGHLVGAGEVKEVYHKCLKSVKIAFVFAFVATSIVCLLRKPIMSIFTTNPDILSASLKIFPLMIILEMGRVFNIVIINSLHAAGDIKFPMIMSIICVYAVAVLFSYIFGISLAWGLAGIWIANAMDEWIRGIAMYLRWKSKKWQNKSFV</sequence>
<dbReference type="InterPro" id="IPR047135">
    <property type="entry name" value="YsiQ"/>
</dbReference>
<dbReference type="PANTHER" id="PTHR42925">
    <property type="entry name" value="MULTIDRUG AND TOXIN EFFLUX PROTEIN MATE FAMILY"/>
    <property type="match status" value="1"/>
</dbReference>
<dbReference type="HOGENOM" id="CLU_012893_5_3_0"/>
<dbReference type="PANTHER" id="PTHR42925:SF1">
    <property type="entry name" value="VIRULENCE FACTOR MVIN"/>
    <property type="match status" value="1"/>
</dbReference>
<dbReference type="NCBIfam" id="TIGR00797">
    <property type="entry name" value="matE"/>
    <property type="match status" value="1"/>
</dbReference>
<dbReference type="GO" id="GO:0042910">
    <property type="term" value="F:xenobiotic transmembrane transporter activity"/>
    <property type="evidence" value="ECO:0007669"/>
    <property type="project" value="InterPro"/>
</dbReference>
<keyword evidence="3" id="KW-1003">Cell membrane</keyword>
<keyword evidence="5 7" id="KW-1133">Transmembrane helix</keyword>
<evidence type="ECO:0000256" key="7">
    <source>
        <dbReference type="SAM" id="Phobius"/>
    </source>
</evidence>
<feature type="transmembrane region" description="Helical" evidence="7">
    <location>
        <begin position="387"/>
        <end position="419"/>
    </location>
</feature>
<dbReference type="CDD" id="cd13134">
    <property type="entry name" value="MATE_like_8"/>
    <property type="match status" value="1"/>
</dbReference>
<evidence type="ECO:0000256" key="5">
    <source>
        <dbReference type="ARBA" id="ARBA00022989"/>
    </source>
</evidence>
<name>A0A0M1VWB4_FUSVC</name>
<evidence type="ECO:0000256" key="1">
    <source>
        <dbReference type="ARBA" id="ARBA00004651"/>
    </source>
</evidence>
<keyword evidence="6 7" id="KW-0472">Membrane</keyword>
<dbReference type="InterPro" id="IPR048279">
    <property type="entry name" value="MdtK-like"/>
</dbReference>
<dbReference type="InterPro" id="IPR002528">
    <property type="entry name" value="MATE_fam"/>
</dbReference>
<feature type="transmembrane region" description="Helical" evidence="7">
    <location>
        <begin position="12"/>
        <end position="40"/>
    </location>
</feature>
<dbReference type="RefSeq" id="WP_008803437.1">
    <property type="nucleotide sequence ID" value="NZ_KQ235738.1"/>
</dbReference>
<protein>
    <submittedName>
        <fullName evidence="8">MATE efflux family protein</fullName>
    </submittedName>
</protein>
<feature type="transmembrane region" description="Helical" evidence="7">
    <location>
        <begin position="318"/>
        <end position="335"/>
    </location>
</feature>
<feature type="transmembrane region" description="Helical" evidence="7">
    <location>
        <begin position="164"/>
        <end position="186"/>
    </location>
</feature>
<comment type="caution">
    <text evidence="8">The sequence shown here is derived from an EMBL/GenBank/DDBJ whole genome shotgun (WGS) entry which is preliminary data.</text>
</comment>
<evidence type="ECO:0000256" key="6">
    <source>
        <dbReference type="ARBA" id="ARBA00023136"/>
    </source>
</evidence>
<dbReference type="PIRSF" id="PIRSF006603">
    <property type="entry name" value="DinF"/>
    <property type="match status" value="1"/>
</dbReference>
<dbReference type="Proteomes" id="UP000004925">
    <property type="component" value="Unassembled WGS sequence"/>
</dbReference>
<proteinExistence type="predicted"/>
<dbReference type="GO" id="GO:0005886">
    <property type="term" value="C:plasma membrane"/>
    <property type="evidence" value="ECO:0007669"/>
    <property type="project" value="UniProtKB-SubCell"/>
</dbReference>
<evidence type="ECO:0000256" key="3">
    <source>
        <dbReference type="ARBA" id="ARBA00022475"/>
    </source>
</evidence>
<evidence type="ECO:0000313" key="8">
    <source>
        <dbReference type="EMBL" id="EEO40948.1"/>
    </source>
</evidence>
<feature type="transmembrane region" description="Helical" evidence="7">
    <location>
        <begin position="91"/>
        <end position="110"/>
    </location>
</feature>
<feature type="transmembrane region" description="Helical" evidence="7">
    <location>
        <begin position="356"/>
        <end position="375"/>
    </location>
</feature>
<reference evidence="8 9" key="1">
    <citation type="submission" date="2011-10" db="EMBL/GenBank/DDBJ databases">
        <title>The Genome Sequence of Fusobacterium sp. 4_1_13.</title>
        <authorList>
            <consortium name="The Broad Institute Genome Sequencing Platform"/>
            <person name="Earl A."/>
            <person name="Ward D."/>
            <person name="Feldgarden M."/>
            <person name="Gevers D."/>
            <person name="Strauss J."/>
            <person name="Ambrose C."/>
            <person name="Allen-Vercoe E."/>
            <person name="Young S.K."/>
            <person name="Zeng Q."/>
            <person name="Gargeya S."/>
            <person name="Fitzgerald M."/>
            <person name="Haas B."/>
            <person name="Abouelleil A."/>
            <person name="Alvarado L."/>
            <person name="Arachchi H.M."/>
            <person name="Berlin A."/>
            <person name="Brown A."/>
            <person name="Chapman S.B."/>
            <person name="Chen Z."/>
            <person name="Dunbar C."/>
            <person name="Freedman E."/>
            <person name="Gearin G."/>
            <person name="Goldberg J."/>
            <person name="Griggs A."/>
            <person name="Gujja S."/>
            <person name="Heiman D."/>
            <person name="Howarth C."/>
            <person name="Larson L."/>
            <person name="Lui A."/>
            <person name="MacDonald P.J."/>
            <person name="Montmayeur A."/>
            <person name="Murphy C."/>
            <person name="Neiman D."/>
            <person name="Pearson M."/>
            <person name="Priest M."/>
            <person name="Roberts A."/>
            <person name="Saif S."/>
            <person name="Shea T."/>
            <person name="Shenoy N."/>
            <person name="Sisk P."/>
            <person name="Stolte C."/>
            <person name="Sykes S."/>
            <person name="Wortman J."/>
            <person name="Nusbaum C."/>
            <person name="Birren B."/>
        </authorList>
    </citation>
    <scope>NUCLEOTIDE SEQUENCE [LARGE SCALE GENOMIC DNA]</scope>
    <source>
        <strain evidence="8 9">4_1_13</strain>
    </source>
</reference>
<dbReference type="eggNOG" id="COG0534">
    <property type="taxonomic scope" value="Bacteria"/>
</dbReference>
<keyword evidence="4 7" id="KW-0812">Transmembrane</keyword>
<feature type="transmembrane region" description="Helical" evidence="7">
    <location>
        <begin position="275"/>
        <end position="298"/>
    </location>
</feature>
<accession>A0A0M1VWB4</accession>
<dbReference type="EMBL" id="ACDE02000023">
    <property type="protein sequence ID" value="EEO40948.1"/>
    <property type="molecule type" value="Genomic_DNA"/>
</dbReference>
<evidence type="ECO:0000256" key="2">
    <source>
        <dbReference type="ARBA" id="ARBA00022448"/>
    </source>
</evidence>
<dbReference type="Pfam" id="PF01554">
    <property type="entry name" value="MatE"/>
    <property type="match status" value="2"/>
</dbReference>
<evidence type="ECO:0000313" key="9">
    <source>
        <dbReference type="Proteomes" id="UP000004925"/>
    </source>
</evidence>
<feature type="transmembrane region" description="Helical" evidence="7">
    <location>
        <begin position="192"/>
        <end position="214"/>
    </location>
</feature>
<keyword evidence="2" id="KW-0813">Transport</keyword>
<feature type="transmembrane region" description="Helical" evidence="7">
    <location>
        <begin position="130"/>
        <end position="152"/>
    </location>
</feature>
<dbReference type="AlphaFoldDB" id="A0A0M1VWB4"/>
<dbReference type="GO" id="GO:0015297">
    <property type="term" value="F:antiporter activity"/>
    <property type="evidence" value="ECO:0007669"/>
    <property type="project" value="InterPro"/>
</dbReference>